<protein>
    <submittedName>
        <fullName evidence="3">Uncharacterized protein</fullName>
    </submittedName>
</protein>
<dbReference type="RefSeq" id="WP_345674705.1">
    <property type="nucleotide sequence ID" value="NZ_BAABHS010000005.1"/>
</dbReference>
<accession>A0ABP9H4V0</accession>
<reference evidence="4" key="1">
    <citation type="journal article" date="2019" name="Int. J. Syst. Evol. Microbiol.">
        <title>The Global Catalogue of Microorganisms (GCM) 10K type strain sequencing project: providing services to taxonomists for standard genome sequencing and annotation.</title>
        <authorList>
            <consortium name="The Broad Institute Genomics Platform"/>
            <consortium name="The Broad Institute Genome Sequencing Center for Infectious Disease"/>
            <person name="Wu L."/>
            <person name="Ma J."/>
        </authorList>
    </citation>
    <scope>NUCLEOTIDE SEQUENCE [LARGE SCALE GENOMIC DNA]</scope>
    <source>
        <strain evidence="4">JCM 17986</strain>
    </source>
</reference>
<name>A0ABP9H4V0_9ACTN</name>
<keyword evidence="4" id="KW-1185">Reference proteome</keyword>
<gene>
    <name evidence="3" type="ORF">GCM10023205_17000</name>
</gene>
<keyword evidence="2" id="KW-0812">Transmembrane</keyword>
<feature type="transmembrane region" description="Helical" evidence="2">
    <location>
        <begin position="25"/>
        <end position="46"/>
    </location>
</feature>
<evidence type="ECO:0000313" key="4">
    <source>
        <dbReference type="Proteomes" id="UP001500466"/>
    </source>
</evidence>
<organism evidence="3 4">
    <name type="scientific">Yinghuangia aomiensis</name>
    <dbReference type="NCBI Taxonomy" id="676205"/>
    <lineage>
        <taxon>Bacteria</taxon>
        <taxon>Bacillati</taxon>
        <taxon>Actinomycetota</taxon>
        <taxon>Actinomycetes</taxon>
        <taxon>Kitasatosporales</taxon>
        <taxon>Streptomycetaceae</taxon>
        <taxon>Yinghuangia</taxon>
    </lineage>
</organism>
<evidence type="ECO:0000256" key="2">
    <source>
        <dbReference type="SAM" id="Phobius"/>
    </source>
</evidence>
<comment type="caution">
    <text evidence="3">The sequence shown here is derived from an EMBL/GenBank/DDBJ whole genome shotgun (WGS) entry which is preliminary data.</text>
</comment>
<evidence type="ECO:0000256" key="1">
    <source>
        <dbReference type="SAM" id="MobiDB-lite"/>
    </source>
</evidence>
<sequence>MTENPAADTAEGSSPSAPGRGTMPWLLVGVLIALFAVLAYAVVMVIRMLA</sequence>
<keyword evidence="2" id="KW-1133">Transmembrane helix</keyword>
<feature type="region of interest" description="Disordered" evidence="1">
    <location>
        <begin position="1"/>
        <end position="20"/>
    </location>
</feature>
<proteinExistence type="predicted"/>
<evidence type="ECO:0000313" key="3">
    <source>
        <dbReference type="EMBL" id="GAA4955658.1"/>
    </source>
</evidence>
<keyword evidence="2" id="KW-0472">Membrane</keyword>
<dbReference type="EMBL" id="BAABHS010000005">
    <property type="protein sequence ID" value="GAA4955658.1"/>
    <property type="molecule type" value="Genomic_DNA"/>
</dbReference>
<dbReference type="Proteomes" id="UP001500466">
    <property type="component" value="Unassembled WGS sequence"/>
</dbReference>